<dbReference type="RefSeq" id="WP_087102958.1">
    <property type="nucleotide sequence ID" value="NZ_FWFG01000037.1"/>
</dbReference>
<feature type="active site" description="Proton donor" evidence="4">
    <location>
        <position position="51"/>
    </location>
</feature>
<dbReference type="FunFam" id="3.20.20.100:FF:000002">
    <property type="entry name" value="2,5-diketo-D-gluconic acid reductase A"/>
    <property type="match status" value="1"/>
</dbReference>
<evidence type="ECO:0000313" key="8">
    <source>
        <dbReference type="EMBL" id="SLM89807.1"/>
    </source>
</evidence>
<dbReference type="SUPFAM" id="SSF51430">
    <property type="entry name" value="NAD(P)-linked oxidoreductase"/>
    <property type="match status" value="1"/>
</dbReference>
<gene>
    <name evidence="8" type="ORF">FM110_04190</name>
</gene>
<reference evidence="8 9" key="1">
    <citation type="submission" date="2017-02" db="EMBL/GenBank/DDBJ databases">
        <authorList>
            <person name="Peterson S.W."/>
        </authorList>
    </citation>
    <scope>NUCLEOTIDE SEQUENCE [LARGE SCALE GENOMIC DNA]</scope>
    <source>
        <strain evidence="8 9">CIP104813</strain>
    </source>
</reference>
<dbReference type="GO" id="GO:0016616">
    <property type="term" value="F:oxidoreductase activity, acting on the CH-OH group of donors, NAD or NADP as acceptor"/>
    <property type="evidence" value="ECO:0007669"/>
    <property type="project" value="UniProtKB-ARBA"/>
</dbReference>
<dbReference type="PRINTS" id="PR00069">
    <property type="entry name" value="ALDKETRDTASE"/>
</dbReference>
<feature type="domain" description="NADP-dependent oxidoreductase" evidence="7">
    <location>
        <begin position="18"/>
        <end position="260"/>
    </location>
</feature>
<evidence type="ECO:0000256" key="3">
    <source>
        <dbReference type="ARBA" id="ARBA00023002"/>
    </source>
</evidence>
<keyword evidence="9" id="KW-1185">Reference proteome</keyword>
<dbReference type="Proteomes" id="UP000195981">
    <property type="component" value="Unassembled WGS sequence"/>
</dbReference>
<name>A0A1X6WW83_9MICO</name>
<dbReference type="EMBL" id="FWFG01000037">
    <property type="protein sequence ID" value="SLM89807.1"/>
    <property type="molecule type" value="Genomic_DNA"/>
</dbReference>
<accession>A0A1X6WW83</accession>
<dbReference type="Pfam" id="PF00248">
    <property type="entry name" value="Aldo_ket_red"/>
    <property type="match status" value="1"/>
</dbReference>
<proteinExistence type="inferred from homology"/>
<dbReference type="Gene3D" id="3.20.20.100">
    <property type="entry name" value="NADP-dependent oxidoreductase domain"/>
    <property type="match status" value="1"/>
</dbReference>
<sequence length="276" mass="30007">MTIVPDLAFHDGRSIPQLGYGVWQVPDDVAADVVEQALRAGYRHIDTAAIYGNEEGVGRAITASGVPREEIFVTTKLWNDRHDDVAAALDESLERLGLEHVDLYLIHWARVDQGQYVEAWKGLIEAQKQGKATSIGVSNFPAAQLEEIIEATGVAPVIHQIELHPYFQQGELRAVNARHGILTESWSPLGQGGGELEDPVITEIAQAHGVEPAQVIIAWHLANGLVVIPKSETPARIVSNLAAAELELTEDEVERINGLDRSPFGRQGADPATADF</sequence>
<evidence type="ECO:0000256" key="6">
    <source>
        <dbReference type="PIRSR" id="PIRSR000097-3"/>
    </source>
</evidence>
<evidence type="ECO:0000256" key="4">
    <source>
        <dbReference type="PIRSR" id="PIRSR000097-1"/>
    </source>
</evidence>
<evidence type="ECO:0000259" key="7">
    <source>
        <dbReference type="Pfam" id="PF00248"/>
    </source>
</evidence>
<feature type="binding site" evidence="5">
    <location>
        <position position="107"/>
    </location>
    <ligand>
        <name>substrate</name>
    </ligand>
</feature>
<dbReference type="InterPro" id="IPR020471">
    <property type="entry name" value="AKR"/>
</dbReference>
<protein>
    <submittedName>
        <fullName evidence="8">Oxidoreductase of aldo/keto reductase family, subgroup 1</fullName>
    </submittedName>
</protein>
<dbReference type="PANTHER" id="PTHR43827">
    <property type="entry name" value="2,5-DIKETO-D-GLUCONIC ACID REDUCTASE"/>
    <property type="match status" value="1"/>
</dbReference>
<comment type="similarity">
    <text evidence="1">Belongs to the aldo/keto reductase family.</text>
</comment>
<evidence type="ECO:0000256" key="2">
    <source>
        <dbReference type="ARBA" id="ARBA00022857"/>
    </source>
</evidence>
<dbReference type="InterPro" id="IPR023210">
    <property type="entry name" value="NADP_OxRdtase_dom"/>
</dbReference>
<keyword evidence="3" id="KW-0560">Oxidoreductase</keyword>
<evidence type="ECO:0000256" key="5">
    <source>
        <dbReference type="PIRSR" id="PIRSR000097-2"/>
    </source>
</evidence>
<dbReference type="InterPro" id="IPR036812">
    <property type="entry name" value="NAD(P)_OxRdtase_dom_sf"/>
</dbReference>
<dbReference type="InterPro" id="IPR018170">
    <property type="entry name" value="Aldo/ket_reductase_CS"/>
</dbReference>
<dbReference type="PIRSF" id="PIRSF000097">
    <property type="entry name" value="AKR"/>
    <property type="match status" value="1"/>
</dbReference>
<feature type="site" description="Lowers pKa of active site Tyr" evidence="6">
    <location>
        <position position="76"/>
    </location>
</feature>
<keyword evidence="2" id="KW-0521">NADP</keyword>
<dbReference type="PANTHER" id="PTHR43827:SF3">
    <property type="entry name" value="NADP-DEPENDENT OXIDOREDUCTASE DOMAIN-CONTAINING PROTEIN"/>
    <property type="match status" value="1"/>
</dbReference>
<evidence type="ECO:0000313" key="9">
    <source>
        <dbReference type="Proteomes" id="UP000195981"/>
    </source>
</evidence>
<dbReference type="PROSITE" id="PS00798">
    <property type="entry name" value="ALDOKETO_REDUCTASE_1"/>
    <property type="match status" value="1"/>
</dbReference>
<dbReference type="AlphaFoldDB" id="A0A1X6WW83"/>
<organism evidence="8 9">
    <name type="scientific">Brachybacterium nesterenkovii</name>
    <dbReference type="NCBI Taxonomy" id="47847"/>
    <lineage>
        <taxon>Bacteria</taxon>
        <taxon>Bacillati</taxon>
        <taxon>Actinomycetota</taxon>
        <taxon>Actinomycetes</taxon>
        <taxon>Micrococcales</taxon>
        <taxon>Dermabacteraceae</taxon>
        <taxon>Brachybacterium</taxon>
    </lineage>
</organism>
<dbReference type="OrthoDB" id="9804790at2"/>
<evidence type="ECO:0000256" key="1">
    <source>
        <dbReference type="ARBA" id="ARBA00007905"/>
    </source>
</evidence>